<accession>A0A934PU29</accession>
<keyword evidence="2" id="KW-1185">Reference proteome</keyword>
<dbReference type="AlphaFoldDB" id="A0A934PU29"/>
<dbReference type="RefSeq" id="WP_200066052.1">
    <property type="nucleotide sequence ID" value="NZ_JAEHFW010000001.1"/>
</dbReference>
<feature type="non-terminal residue" evidence="1">
    <location>
        <position position="97"/>
    </location>
</feature>
<gene>
    <name evidence="1" type="ORF">I5M19_09675</name>
</gene>
<dbReference type="Proteomes" id="UP000613193">
    <property type="component" value="Unassembled WGS sequence"/>
</dbReference>
<organism evidence="1 2">
    <name type="scientific">Mucilaginibacter segetis</name>
    <dbReference type="NCBI Taxonomy" id="2793071"/>
    <lineage>
        <taxon>Bacteria</taxon>
        <taxon>Pseudomonadati</taxon>
        <taxon>Bacteroidota</taxon>
        <taxon>Sphingobacteriia</taxon>
        <taxon>Sphingobacteriales</taxon>
        <taxon>Sphingobacteriaceae</taxon>
        <taxon>Mucilaginibacter</taxon>
    </lineage>
</organism>
<proteinExistence type="predicted"/>
<dbReference type="EMBL" id="JAEHFW010000001">
    <property type="protein sequence ID" value="MBK0379577.1"/>
    <property type="molecule type" value="Genomic_DNA"/>
</dbReference>
<reference evidence="1" key="1">
    <citation type="submission" date="2020-12" db="EMBL/GenBank/DDBJ databases">
        <title>Bacterial novel species Mucilaginibacter sp. SD-g isolated from soil.</title>
        <authorList>
            <person name="Jung H.-Y."/>
        </authorList>
    </citation>
    <scope>NUCLEOTIDE SEQUENCE</scope>
    <source>
        <strain evidence="1">SD-g</strain>
    </source>
</reference>
<comment type="caution">
    <text evidence="1">The sequence shown here is derived from an EMBL/GenBank/DDBJ whole genome shotgun (WGS) entry which is preliminary data.</text>
</comment>
<evidence type="ECO:0000313" key="2">
    <source>
        <dbReference type="Proteomes" id="UP000613193"/>
    </source>
</evidence>
<name>A0A934PU29_9SPHI</name>
<protein>
    <submittedName>
        <fullName evidence="1">Uncharacterized protein</fullName>
    </submittedName>
</protein>
<sequence>MSIKKKFLLFASFLFILFSWNGYGQVPDTVREKVHLHLDKPFYAAGDTLWFKAYVVIAGSNRLSALSKVLHIEFINRQDSVIRSLLLPLTEGLARGD</sequence>
<evidence type="ECO:0000313" key="1">
    <source>
        <dbReference type="EMBL" id="MBK0379577.1"/>
    </source>
</evidence>